<accession>A0ABU6P3H2</accession>
<dbReference type="NCBIfam" id="TIGR02669">
    <property type="entry name" value="SpoIID_LytB"/>
    <property type="match status" value="1"/>
</dbReference>
<dbReference type="InterPro" id="IPR051922">
    <property type="entry name" value="Bact_Sporulation_Assoc"/>
</dbReference>
<evidence type="ECO:0000313" key="3">
    <source>
        <dbReference type="Proteomes" id="UP001342826"/>
    </source>
</evidence>
<dbReference type="EMBL" id="JARTFS010000020">
    <property type="protein sequence ID" value="MED4403898.1"/>
    <property type="molecule type" value="Genomic_DNA"/>
</dbReference>
<reference evidence="2 3" key="1">
    <citation type="submission" date="2023-03" db="EMBL/GenBank/DDBJ databases">
        <title>Bacillus Genome Sequencing.</title>
        <authorList>
            <person name="Dunlap C."/>
        </authorList>
    </citation>
    <scope>NUCLEOTIDE SEQUENCE [LARGE SCALE GENOMIC DNA]</scope>
    <source>
        <strain evidence="2 3">NRS-1717</strain>
    </source>
</reference>
<dbReference type="InterPro" id="IPR013486">
    <property type="entry name" value="SpoIID/LytB"/>
</dbReference>
<sequence length="336" mass="37705">MKPIIFIFAALFIIILMIPTILVAPFMDKTKGQLGEELQTVKQEVPVLKEAGISIPIYRSQTQTIENVDIEKYVVGVVASEMPAEFESEALKAQALAARTYIVKRLMGGEAMGSPKGTIATDTTNHQVYKNENELKNLWGKDYERKKKKITDAVAATQGQILTFEEKPIEAQFFSTSNGFTENSEAYWSNSFPYLKSVKSPWDKESPKFHDQVVIPIPTFEKKLGVHLSKDSSVGKIIEETPGHRVATVEINGKKFSGKDIREKLELKSTDFRWEIKGNQVVVTTKGFGHGVGMSQYGANFMAEDGKTYSEIVQYYYKGTKISEADPFLTKYTVKK</sequence>
<organism evidence="2 3">
    <name type="scientific">Metabacillus fastidiosus</name>
    <dbReference type="NCBI Taxonomy" id="1458"/>
    <lineage>
        <taxon>Bacteria</taxon>
        <taxon>Bacillati</taxon>
        <taxon>Bacillota</taxon>
        <taxon>Bacilli</taxon>
        <taxon>Bacillales</taxon>
        <taxon>Bacillaceae</taxon>
        <taxon>Metabacillus</taxon>
    </lineage>
</organism>
<dbReference type="PANTHER" id="PTHR30032:SF4">
    <property type="entry name" value="AMIDASE ENHANCER"/>
    <property type="match status" value="1"/>
</dbReference>
<protein>
    <submittedName>
        <fullName evidence="2">Stage II sporulation protein D</fullName>
    </submittedName>
</protein>
<dbReference type="InterPro" id="IPR013693">
    <property type="entry name" value="SpoIID/LytB_N"/>
</dbReference>
<comment type="caution">
    <text evidence="2">The sequence shown here is derived from an EMBL/GenBank/DDBJ whole genome shotgun (WGS) entry which is preliminary data.</text>
</comment>
<dbReference type="InterPro" id="IPR014225">
    <property type="entry name" value="Spore_II_D_firmicutes"/>
</dbReference>
<feature type="domain" description="Sporulation stage II protein D amidase enhancer LytB N-terminal" evidence="1">
    <location>
        <begin position="58"/>
        <end position="164"/>
    </location>
</feature>
<evidence type="ECO:0000313" key="2">
    <source>
        <dbReference type="EMBL" id="MED4403898.1"/>
    </source>
</evidence>
<gene>
    <name evidence="2" type="primary">spoIID</name>
    <name evidence="2" type="ORF">P9271_21600</name>
</gene>
<evidence type="ECO:0000259" key="1">
    <source>
        <dbReference type="Pfam" id="PF08486"/>
    </source>
</evidence>
<dbReference type="RefSeq" id="WP_174521594.1">
    <property type="nucleotide sequence ID" value="NZ_JARTFQ010000009.1"/>
</dbReference>
<dbReference type="Proteomes" id="UP001342826">
    <property type="component" value="Unassembled WGS sequence"/>
</dbReference>
<dbReference type="Pfam" id="PF08486">
    <property type="entry name" value="SpoIID"/>
    <property type="match status" value="1"/>
</dbReference>
<proteinExistence type="predicted"/>
<dbReference type="GeneID" id="301141616"/>
<keyword evidence="3" id="KW-1185">Reference proteome</keyword>
<dbReference type="PANTHER" id="PTHR30032">
    <property type="entry name" value="N-ACETYLMURAMOYL-L-ALANINE AMIDASE-RELATED"/>
    <property type="match status" value="1"/>
</dbReference>
<dbReference type="NCBIfam" id="TIGR02870">
    <property type="entry name" value="spore_II_D"/>
    <property type="match status" value="1"/>
</dbReference>
<name>A0ABU6P3H2_9BACI</name>